<name>Q025F2_SOLUE</name>
<sequence precursor="true">MMRLAVLLLALTASAQDMKLKFPSNEWARIKPEDAGYSSEKLEVVRAWLKTQKTTAMHVSIAGQAIFEYGDVKRVSKLASIRKSILAMLYGKYVAEGKIDLSKTVEQLGLADVQPFLPIEKQATLYNLLTARSGIYHPTANMELTDLSPRRGSQTPGTYFQYQNWDFNAAGTAFEKLTGKDIFAALEEDLAKPAGMEDFDRAKQRKNNEMPVTRHPEYAMYLSARDMARVGLLMLSDGQWNGKRLMPKGWSSRITTLVTPASEIHPLQLSMRTRGSLWGYGMLWWVWDAPITPGLVTGPYQGAFSAMGANGQYITVLPAMNLVLAHKVDFDEDGSREISPGQFHAILQMLIESGCSGPCK</sequence>
<accession>Q025F2</accession>
<dbReference type="InterPro" id="IPR050789">
    <property type="entry name" value="Diverse_Enzym_Activities"/>
</dbReference>
<protein>
    <submittedName>
        <fullName evidence="3">Beta-lactamase</fullName>
    </submittedName>
</protein>
<organism evidence="3">
    <name type="scientific">Solibacter usitatus (strain Ellin6076)</name>
    <dbReference type="NCBI Taxonomy" id="234267"/>
    <lineage>
        <taxon>Bacteria</taxon>
        <taxon>Pseudomonadati</taxon>
        <taxon>Acidobacteriota</taxon>
        <taxon>Terriglobia</taxon>
        <taxon>Bryobacterales</taxon>
        <taxon>Solibacteraceae</taxon>
        <taxon>Candidatus Solibacter</taxon>
    </lineage>
</organism>
<proteinExistence type="predicted"/>
<evidence type="ECO:0000313" key="3">
    <source>
        <dbReference type="EMBL" id="ABJ83367.1"/>
    </source>
</evidence>
<dbReference type="PANTHER" id="PTHR43283">
    <property type="entry name" value="BETA-LACTAMASE-RELATED"/>
    <property type="match status" value="1"/>
</dbReference>
<dbReference type="Pfam" id="PF00144">
    <property type="entry name" value="Beta-lactamase"/>
    <property type="match status" value="1"/>
</dbReference>
<dbReference type="eggNOG" id="COG1680">
    <property type="taxonomic scope" value="Bacteria"/>
</dbReference>
<dbReference type="SUPFAM" id="SSF56601">
    <property type="entry name" value="beta-lactamase/transpeptidase-like"/>
    <property type="match status" value="1"/>
</dbReference>
<dbReference type="Gene3D" id="3.40.710.10">
    <property type="entry name" value="DD-peptidase/beta-lactamase superfamily"/>
    <property type="match status" value="1"/>
</dbReference>
<feature type="signal peptide" evidence="1">
    <location>
        <begin position="1"/>
        <end position="15"/>
    </location>
</feature>
<feature type="chain" id="PRO_5013243515" evidence="1">
    <location>
        <begin position="16"/>
        <end position="360"/>
    </location>
</feature>
<dbReference type="AlphaFoldDB" id="Q025F2"/>
<keyword evidence="1" id="KW-0732">Signal</keyword>
<reference evidence="3" key="1">
    <citation type="submission" date="2006-10" db="EMBL/GenBank/DDBJ databases">
        <title>Complete sequence of Solibacter usitatus Ellin6076.</title>
        <authorList>
            <consortium name="US DOE Joint Genome Institute"/>
            <person name="Copeland A."/>
            <person name="Lucas S."/>
            <person name="Lapidus A."/>
            <person name="Barry K."/>
            <person name="Detter J.C."/>
            <person name="Glavina del Rio T."/>
            <person name="Hammon N."/>
            <person name="Israni S."/>
            <person name="Dalin E."/>
            <person name="Tice H."/>
            <person name="Pitluck S."/>
            <person name="Thompson L.S."/>
            <person name="Brettin T."/>
            <person name="Bruce D."/>
            <person name="Han C."/>
            <person name="Tapia R."/>
            <person name="Gilna P."/>
            <person name="Schmutz J."/>
            <person name="Larimer F."/>
            <person name="Land M."/>
            <person name="Hauser L."/>
            <person name="Kyrpides N."/>
            <person name="Mikhailova N."/>
            <person name="Janssen P.H."/>
            <person name="Kuske C.R."/>
            <person name="Richardson P."/>
        </authorList>
    </citation>
    <scope>NUCLEOTIDE SEQUENCE</scope>
    <source>
        <strain evidence="3">Ellin6076</strain>
    </source>
</reference>
<feature type="domain" description="Beta-lactamase-related" evidence="2">
    <location>
        <begin position="77"/>
        <end position="325"/>
    </location>
</feature>
<dbReference type="InterPro" id="IPR012338">
    <property type="entry name" value="Beta-lactam/transpept-like"/>
</dbReference>
<dbReference type="PANTHER" id="PTHR43283:SF7">
    <property type="entry name" value="BETA-LACTAMASE-RELATED DOMAIN-CONTAINING PROTEIN"/>
    <property type="match status" value="1"/>
</dbReference>
<dbReference type="HOGENOM" id="CLU_030169_2_0_0"/>
<dbReference type="InterPro" id="IPR001466">
    <property type="entry name" value="Beta-lactam-related"/>
</dbReference>
<dbReference type="KEGG" id="sus:Acid_2378"/>
<gene>
    <name evidence="3" type="ordered locus">Acid_2378</name>
</gene>
<dbReference type="InParanoid" id="Q025F2"/>
<evidence type="ECO:0000259" key="2">
    <source>
        <dbReference type="Pfam" id="PF00144"/>
    </source>
</evidence>
<dbReference type="STRING" id="234267.Acid_2378"/>
<evidence type="ECO:0000256" key="1">
    <source>
        <dbReference type="SAM" id="SignalP"/>
    </source>
</evidence>
<dbReference type="EMBL" id="CP000473">
    <property type="protein sequence ID" value="ABJ83367.1"/>
    <property type="molecule type" value="Genomic_DNA"/>
</dbReference>